<name>A0A1H8UK28_9RHOB</name>
<keyword evidence="3" id="KW-1003">Cell membrane</keyword>
<feature type="transmembrane region" description="Helical" evidence="7">
    <location>
        <begin position="132"/>
        <end position="155"/>
    </location>
</feature>
<dbReference type="InterPro" id="IPR055348">
    <property type="entry name" value="DctQ"/>
</dbReference>
<organism evidence="9 10">
    <name type="scientific">Salinihabitans flavidus</name>
    <dbReference type="NCBI Taxonomy" id="569882"/>
    <lineage>
        <taxon>Bacteria</taxon>
        <taxon>Pseudomonadati</taxon>
        <taxon>Pseudomonadota</taxon>
        <taxon>Alphaproteobacteria</taxon>
        <taxon>Rhodobacterales</taxon>
        <taxon>Roseobacteraceae</taxon>
        <taxon>Salinihabitans</taxon>
    </lineage>
</organism>
<dbReference type="Pfam" id="PF04290">
    <property type="entry name" value="DctQ"/>
    <property type="match status" value="1"/>
</dbReference>
<evidence type="ECO:0000256" key="1">
    <source>
        <dbReference type="ARBA" id="ARBA00004651"/>
    </source>
</evidence>
<dbReference type="STRING" id="569882.SAMN04490248_12057"/>
<evidence type="ECO:0000256" key="4">
    <source>
        <dbReference type="ARBA" id="ARBA00022692"/>
    </source>
</evidence>
<comment type="function">
    <text evidence="7">Part of the tripartite ATP-independent periplasmic (TRAP) transport system.</text>
</comment>
<dbReference type="GO" id="GO:0022857">
    <property type="term" value="F:transmembrane transporter activity"/>
    <property type="evidence" value="ECO:0007669"/>
    <property type="project" value="UniProtKB-UniRule"/>
</dbReference>
<evidence type="ECO:0000256" key="7">
    <source>
        <dbReference type="RuleBase" id="RU369079"/>
    </source>
</evidence>
<evidence type="ECO:0000256" key="2">
    <source>
        <dbReference type="ARBA" id="ARBA00022448"/>
    </source>
</evidence>
<proteinExistence type="inferred from homology"/>
<keyword evidence="4 7" id="KW-0812">Transmembrane</keyword>
<evidence type="ECO:0000313" key="9">
    <source>
        <dbReference type="EMBL" id="SEP03323.1"/>
    </source>
</evidence>
<feature type="transmembrane region" description="Helical" evidence="7">
    <location>
        <begin position="92"/>
        <end position="112"/>
    </location>
</feature>
<feature type="domain" description="Tripartite ATP-independent periplasmic transporters DctQ component" evidence="8">
    <location>
        <begin position="29"/>
        <end position="147"/>
    </location>
</feature>
<evidence type="ECO:0000256" key="6">
    <source>
        <dbReference type="ARBA" id="ARBA00023136"/>
    </source>
</evidence>
<sequence length="182" mass="19913">MTASALISRWLSRSEIAAAIGLLGLLILSVATFADVIMRGMFSKPIYGLSDLIEIITPPVVASCFPVALAARQNITIRFLGRGLRTRAGQAVELFGQGVTLIVILGIVWRVGDYSWNIFDNAQVTWLLQIPAWPSWFLTTLLLAACIPIQCFVVLETVVNLKQANPLLSELPEPEDDPEHGN</sequence>
<keyword evidence="6 7" id="KW-0472">Membrane</keyword>
<evidence type="ECO:0000313" key="10">
    <source>
        <dbReference type="Proteomes" id="UP000198893"/>
    </source>
</evidence>
<dbReference type="EMBL" id="FODS01000020">
    <property type="protein sequence ID" value="SEP03323.1"/>
    <property type="molecule type" value="Genomic_DNA"/>
</dbReference>
<feature type="transmembrane region" description="Helical" evidence="7">
    <location>
        <begin position="52"/>
        <end position="71"/>
    </location>
</feature>
<evidence type="ECO:0000259" key="8">
    <source>
        <dbReference type="Pfam" id="PF04290"/>
    </source>
</evidence>
<accession>A0A1H8UK28</accession>
<evidence type="ECO:0000256" key="5">
    <source>
        <dbReference type="ARBA" id="ARBA00022989"/>
    </source>
</evidence>
<keyword evidence="7" id="KW-0997">Cell inner membrane</keyword>
<keyword evidence="5 7" id="KW-1133">Transmembrane helix</keyword>
<evidence type="ECO:0000256" key="3">
    <source>
        <dbReference type="ARBA" id="ARBA00022475"/>
    </source>
</evidence>
<protein>
    <recommendedName>
        <fullName evidence="7">TRAP transporter small permease protein</fullName>
    </recommendedName>
</protein>
<keyword evidence="10" id="KW-1185">Reference proteome</keyword>
<reference evidence="9 10" key="1">
    <citation type="submission" date="2016-10" db="EMBL/GenBank/DDBJ databases">
        <authorList>
            <person name="de Groot N.N."/>
        </authorList>
    </citation>
    <scope>NUCLEOTIDE SEQUENCE [LARGE SCALE GENOMIC DNA]</scope>
    <source>
        <strain evidence="9 10">DSM 27842</strain>
    </source>
</reference>
<dbReference type="Proteomes" id="UP000198893">
    <property type="component" value="Unassembled WGS sequence"/>
</dbReference>
<comment type="similarity">
    <text evidence="7">Belongs to the TRAP transporter small permease family.</text>
</comment>
<dbReference type="AlphaFoldDB" id="A0A1H8UK28"/>
<gene>
    <name evidence="9" type="ORF">SAMN04490248_12057</name>
</gene>
<comment type="subunit">
    <text evidence="7">The complex comprises the extracytoplasmic solute receptor protein and the two transmembrane proteins.</text>
</comment>
<comment type="caution">
    <text evidence="7">Lacks conserved residue(s) required for the propagation of feature annotation.</text>
</comment>
<comment type="subcellular location">
    <subcellularLocation>
        <location evidence="7">Cell inner membrane</location>
        <topology evidence="7">Multi-pass membrane protein</topology>
    </subcellularLocation>
    <subcellularLocation>
        <location evidence="1">Cell membrane</location>
        <topology evidence="1">Multi-pass membrane protein</topology>
    </subcellularLocation>
</comment>
<keyword evidence="2 7" id="KW-0813">Transport</keyword>
<dbReference type="GO" id="GO:0005886">
    <property type="term" value="C:plasma membrane"/>
    <property type="evidence" value="ECO:0007669"/>
    <property type="project" value="UniProtKB-SubCell"/>
</dbReference>